<proteinExistence type="predicted"/>
<protein>
    <submittedName>
        <fullName evidence="2">Uncharacterized protein</fullName>
    </submittedName>
</protein>
<keyword evidence="1" id="KW-0812">Transmembrane</keyword>
<organism evidence="2">
    <name type="scientific">Timema tahoe</name>
    <dbReference type="NCBI Taxonomy" id="61484"/>
    <lineage>
        <taxon>Eukaryota</taxon>
        <taxon>Metazoa</taxon>
        <taxon>Ecdysozoa</taxon>
        <taxon>Arthropoda</taxon>
        <taxon>Hexapoda</taxon>
        <taxon>Insecta</taxon>
        <taxon>Pterygota</taxon>
        <taxon>Neoptera</taxon>
        <taxon>Polyneoptera</taxon>
        <taxon>Phasmatodea</taxon>
        <taxon>Timematodea</taxon>
        <taxon>Timematoidea</taxon>
        <taxon>Timematidae</taxon>
        <taxon>Timema</taxon>
    </lineage>
</organism>
<dbReference type="AlphaFoldDB" id="A0A7R9FLE5"/>
<gene>
    <name evidence="2" type="ORF">TTEB3V08_LOCUS3465</name>
</gene>
<dbReference type="EMBL" id="OE000894">
    <property type="protein sequence ID" value="CAD7455392.1"/>
    <property type="molecule type" value="Genomic_DNA"/>
</dbReference>
<evidence type="ECO:0000313" key="2">
    <source>
        <dbReference type="EMBL" id="CAD7455392.1"/>
    </source>
</evidence>
<feature type="transmembrane region" description="Helical" evidence="1">
    <location>
        <begin position="12"/>
        <end position="32"/>
    </location>
</feature>
<sequence length="109" mass="12443">MVLPPNLARRLLPFAAFLTAFTVVLTLLFMSMDIKTVRRRRSFNLSQDLDFRNVAQDNPQLIVYIQAVHLRQPQSTDEQSNAATEKPRLPPAHSALVAKLLHFKVCLEM</sequence>
<keyword evidence="1" id="KW-1133">Transmembrane helix</keyword>
<reference evidence="2" key="1">
    <citation type="submission" date="2020-11" db="EMBL/GenBank/DDBJ databases">
        <authorList>
            <person name="Tran Van P."/>
        </authorList>
    </citation>
    <scope>NUCLEOTIDE SEQUENCE</scope>
</reference>
<accession>A0A7R9FLE5</accession>
<evidence type="ECO:0000256" key="1">
    <source>
        <dbReference type="SAM" id="Phobius"/>
    </source>
</evidence>
<keyword evidence="1" id="KW-0472">Membrane</keyword>
<name>A0A7R9FLE5_9NEOP</name>